<reference evidence="2" key="1">
    <citation type="submission" date="2016-10" db="EMBL/GenBank/DDBJ databases">
        <authorList>
            <person name="Varghese N."/>
        </authorList>
    </citation>
    <scope>NUCLEOTIDE SEQUENCE [LARGE SCALE GENOMIC DNA]</scope>
    <source>
        <strain evidence="2">DSM 45096 / BCRC 16803 / CGMCC 4.1857 / CIP 109030 / JCM 12277 / KCTC 19219 / NBRC 100920 / 33214</strain>
    </source>
</reference>
<organism evidence="1 2">
    <name type="scientific">Streptacidiphilus jiangxiensis</name>
    <dbReference type="NCBI Taxonomy" id="235985"/>
    <lineage>
        <taxon>Bacteria</taxon>
        <taxon>Bacillati</taxon>
        <taxon>Actinomycetota</taxon>
        <taxon>Actinomycetes</taxon>
        <taxon>Kitasatosporales</taxon>
        <taxon>Streptomycetaceae</taxon>
        <taxon>Streptacidiphilus</taxon>
    </lineage>
</organism>
<dbReference type="Proteomes" id="UP000183015">
    <property type="component" value="Unassembled WGS sequence"/>
</dbReference>
<accession>A0A1H7TRL0</accession>
<dbReference type="eggNOG" id="ENOG50331RE">
    <property type="taxonomic scope" value="Bacteria"/>
</dbReference>
<evidence type="ECO:0000313" key="1">
    <source>
        <dbReference type="EMBL" id="SEL87026.1"/>
    </source>
</evidence>
<gene>
    <name evidence="1" type="ORF">SAMN05414137_114145</name>
</gene>
<evidence type="ECO:0000313" key="2">
    <source>
        <dbReference type="Proteomes" id="UP000183015"/>
    </source>
</evidence>
<dbReference type="OrthoDB" id="185014at2"/>
<keyword evidence="2" id="KW-1185">Reference proteome</keyword>
<proteinExistence type="predicted"/>
<dbReference type="EMBL" id="FOAZ01000014">
    <property type="protein sequence ID" value="SEL87026.1"/>
    <property type="molecule type" value="Genomic_DNA"/>
</dbReference>
<dbReference type="RefSeq" id="WP_052439177.1">
    <property type="nucleotide sequence ID" value="NZ_FOAZ01000014.1"/>
</dbReference>
<sequence length="111" mass="12518">MGGPLPSPVDDRDRLVSFSRDQQSCIIWYLYLHHSGRSAVVCSDRDFACRPEVMYGPDGEFVVPRSDLFWCAPNVEVFAYRFLVEARLGSAIHDKQRASDLAPDALAYLAH</sequence>
<name>A0A1H7TRL0_STRJI</name>
<protein>
    <submittedName>
        <fullName evidence="1">Uncharacterized protein</fullName>
    </submittedName>
</protein>
<dbReference type="AlphaFoldDB" id="A0A1H7TRL0"/>